<accession>A0A149QPC0</accession>
<feature type="signal peptide" evidence="2">
    <location>
        <begin position="1"/>
        <end position="27"/>
    </location>
</feature>
<comment type="caution">
    <text evidence="3">The sequence shown here is derived from an EMBL/GenBank/DDBJ whole genome shotgun (WGS) entry which is preliminary data.</text>
</comment>
<evidence type="ECO:0000256" key="1">
    <source>
        <dbReference type="ARBA" id="ARBA00022729"/>
    </source>
</evidence>
<keyword evidence="1 2" id="KW-0732">Signal</keyword>
<dbReference type="RefSeq" id="WP_061498296.1">
    <property type="nucleotide sequence ID" value="NZ_LHZA01000108.1"/>
</dbReference>
<evidence type="ECO:0000313" key="3">
    <source>
        <dbReference type="EMBL" id="KXU99151.1"/>
    </source>
</evidence>
<dbReference type="Proteomes" id="UP000075473">
    <property type="component" value="Unassembled WGS sequence"/>
</dbReference>
<dbReference type="InterPro" id="IPR037873">
    <property type="entry name" value="BamE-like"/>
</dbReference>
<evidence type="ECO:0000313" key="4">
    <source>
        <dbReference type="Proteomes" id="UP000075473"/>
    </source>
</evidence>
<evidence type="ECO:0008006" key="5">
    <source>
        <dbReference type="Google" id="ProtNLM"/>
    </source>
</evidence>
<dbReference type="EMBL" id="LHZA01000108">
    <property type="protein sequence ID" value="KXU99151.1"/>
    <property type="molecule type" value="Genomic_DNA"/>
</dbReference>
<sequence>MSSRSLKMLGGAVSLTAMILLSGCASEGNESLKNETVTSIDQKIQDGVTTKAQIRALFGDPRESSFTDSGHEQWRYSFTNASSDAANFIPLYGDLHQGTHGTEKTLTVLFNGDVVWHHTMNASAVKTGSGVF</sequence>
<dbReference type="Gene3D" id="3.30.1450.10">
    <property type="match status" value="1"/>
</dbReference>
<dbReference type="AlphaFoldDB" id="A0A149QPC0"/>
<reference evidence="3 4" key="1">
    <citation type="submission" date="2015-06" db="EMBL/GenBank/DDBJ databases">
        <title>Improved classification and identification of acetic acid bacteria using matrix-assisted laser desorption/ionization time-of-flight mass spectrometry; Gluconobacter nephelii and Gluconobacter uchimurae are later heterotypic synonyms of Gluconobacter japonicus and Gluconobacter oxydans, respectively.</title>
        <authorList>
            <person name="Li L."/>
            <person name="Cleenwerck I."/>
            <person name="De Vuyst L."/>
            <person name="Vandamme P."/>
        </authorList>
    </citation>
    <scope>NUCLEOTIDE SEQUENCE [LARGE SCALE GENOMIC DNA]</scope>
    <source>
        <strain evidence="3 4">LMG 1625</strain>
    </source>
</reference>
<evidence type="ECO:0000256" key="2">
    <source>
        <dbReference type="SAM" id="SignalP"/>
    </source>
</evidence>
<feature type="chain" id="PRO_5007552771" description="Lipoprotein SmpA/OmlA domain-containing protein" evidence="2">
    <location>
        <begin position="28"/>
        <end position="132"/>
    </location>
</feature>
<proteinExistence type="predicted"/>
<dbReference type="PATRIC" id="fig|178900.5.peg.2440"/>
<gene>
    <name evidence="3" type="ORF">AD928_02610</name>
</gene>
<protein>
    <recommendedName>
        <fullName evidence="5">Lipoprotein SmpA/OmlA domain-containing protein</fullName>
    </recommendedName>
</protein>
<organism evidence="3 4">
    <name type="scientific">Acetobacter cerevisiae</name>
    <dbReference type="NCBI Taxonomy" id="178900"/>
    <lineage>
        <taxon>Bacteria</taxon>
        <taxon>Pseudomonadati</taxon>
        <taxon>Pseudomonadota</taxon>
        <taxon>Alphaproteobacteria</taxon>
        <taxon>Acetobacterales</taxon>
        <taxon>Acetobacteraceae</taxon>
        <taxon>Acetobacter</taxon>
    </lineage>
</organism>
<dbReference type="PROSITE" id="PS51257">
    <property type="entry name" value="PROKAR_LIPOPROTEIN"/>
    <property type="match status" value="1"/>
</dbReference>
<name>A0A149QPC0_9PROT</name>